<name>A0AC60PQU4_IXOPE</name>
<evidence type="ECO:0000313" key="1">
    <source>
        <dbReference type="EMBL" id="KAG0422910.1"/>
    </source>
</evidence>
<reference evidence="1 2" key="1">
    <citation type="journal article" date="2020" name="Cell">
        <title>Large-Scale Comparative Analyses of Tick Genomes Elucidate Their Genetic Diversity and Vector Capacities.</title>
        <authorList>
            <consortium name="Tick Genome and Microbiome Consortium (TIGMIC)"/>
            <person name="Jia N."/>
            <person name="Wang J."/>
            <person name="Shi W."/>
            <person name="Du L."/>
            <person name="Sun Y."/>
            <person name="Zhan W."/>
            <person name="Jiang J.F."/>
            <person name="Wang Q."/>
            <person name="Zhang B."/>
            <person name="Ji P."/>
            <person name="Bell-Sakyi L."/>
            <person name="Cui X.M."/>
            <person name="Yuan T.T."/>
            <person name="Jiang B.G."/>
            <person name="Yang W.F."/>
            <person name="Lam T.T."/>
            <person name="Chang Q.C."/>
            <person name="Ding S.J."/>
            <person name="Wang X.J."/>
            <person name="Zhu J.G."/>
            <person name="Ruan X.D."/>
            <person name="Zhao L."/>
            <person name="Wei J.T."/>
            <person name="Ye R.Z."/>
            <person name="Que T.C."/>
            <person name="Du C.H."/>
            <person name="Zhou Y.H."/>
            <person name="Cheng J.X."/>
            <person name="Dai P.F."/>
            <person name="Guo W.B."/>
            <person name="Han X.H."/>
            <person name="Huang E.J."/>
            <person name="Li L.F."/>
            <person name="Wei W."/>
            <person name="Gao Y.C."/>
            <person name="Liu J.Z."/>
            <person name="Shao H.Z."/>
            <person name="Wang X."/>
            <person name="Wang C.C."/>
            <person name="Yang T.C."/>
            <person name="Huo Q.B."/>
            <person name="Li W."/>
            <person name="Chen H.Y."/>
            <person name="Chen S.E."/>
            <person name="Zhou L.G."/>
            <person name="Ni X.B."/>
            <person name="Tian J.H."/>
            <person name="Sheng Y."/>
            <person name="Liu T."/>
            <person name="Pan Y.S."/>
            <person name="Xia L.Y."/>
            <person name="Li J."/>
            <person name="Zhao F."/>
            <person name="Cao W.C."/>
        </authorList>
    </citation>
    <scope>NUCLEOTIDE SEQUENCE [LARGE SCALE GENOMIC DNA]</scope>
    <source>
        <strain evidence="1">Iper-2018</strain>
    </source>
</reference>
<comment type="caution">
    <text evidence="1">The sequence shown here is derived from an EMBL/GenBank/DDBJ whole genome shotgun (WGS) entry which is preliminary data.</text>
</comment>
<gene>
    <name evidence="1" type="ORF">HPB47_001293</name>
</gene>
<dbReference type="EMBL" id="JABSTQ010010165">
    <property type="protein sequence ID" value="KAG0422910.1"/>
    <property type="molecule type" value="Genomic_DNA"/>
</dbReference>
<evidence type="ECO:0000313" key="2">
    <source>
        <dbReference type="Proteomes" id="UP000805193"/>
    </source>
</evidence>
<accession>A0AC60PQU4</accession>
<protein>
    <submittedName>
        <fullName evidence="1">Uncharacterized protein</fullName>
    </submittedName>
</protein>
<organism evidence="1 2">
    <name type="scientific">Ixodes persulcatus</name>
    <name type="common">Taiga tick</name>
    <dbReference type="NCBI Taxonomy" id="34615"/>
    <lineage>
        <taxon>Eukaryota</taxon>
        <taxon>Metazoa</taxon>
        <taxon>Ecdysozoa</taxon>
        <taxon>Arthropoda</taxon>
        <taxon>Chelicerata</taxon>
        <taxon>Arachnida</taxon>
        <taxon>Acari</taxon>
        <taxon>Parasitiformes</taxon>
        <taxon>Ixodida</taxon>
        <taxon>Ixodoidea</taxon>
        <taxon>Ixodidae</taxon>
        <taxon>Ixodinae</taxon>
        <taxon>Ixodes</taxon>
    </lineage>
</organism>
<proteinExistence type="predicted"/>
<keyword evidence="2" id="KW-1185">Reference proteome</keyword>
<sequence length="216" mass="24398">MPRPGCVTVSIDCYELDRYEVNTTVIVARLFGSHAKLLNLGQCSSRYKKLDEAKPDVSNVACDQEEAPSILATVDTFSCWNCTGVFSSWDLLEKHRKTAHGELEPRHRCSLCPYTSDYKYKVVAHERTHTGQKPFVCATCDRSFALQDSLTRHTRIHTGERPHVCATCGQTFAVLGNLRTHERTHTGERPYVCPQCGKGFGKKSDMTRHARIHNRV</sequence>
<dbReference type="Proteomes" id="UP000805193">
    <property type="component" value="Unassembled WGS sequence"/>
</dbReference>